<dbReference type="InterPro" id="IPR050373">
    <property type="entry name" value="Fibrinogen_C-term_domain"/>
</dbReference>
<dbReference type="GO" id="GO:0005615">
    <property type="term" value="C:extracellular space"/>
    <property type="evidence" value="ECO:0007669"/>
    <property type="project" value="TreeGrafter"/>
</dbReference>
<feature type="domain" description="Fibrinogen C-terminal" evidence="3">
    <location>
        <begin position="178"/>
        <end position="317"/>
    </location>
</feature>
<keyword evidence="5" id="KW-1185">Reference proteome</keyword>
<dbReference type="PANTHER" id="PTHR19143:SF458">
    <property type="entry name" value="FIBRINOGEN C-TERMINAL DOMAIN-CONTAINING PROTEIN-RELATED"/>
    <property type="match status" value="1"/>
</dbReference>
<dbReference type="InterPro" id="IPR036056">
    <property type="entry name" value="Fibrinogen-like_C"/>
</dbReference>
<name>A0A8J5MWA6_HOMAM</name>
<proteinExistence type="predicted"/>
<feature type="chain" id="PRO_5035258393" evidence="2">
    <location>
        <begin position="27"/>
        <end position="333"/>
    </location>
</feature>
<sequence>MYGRQAWVGVSWACVLWAWLATDVSAAPASKNKGNSTIEALQEDKQELRLQLQDCKKKLQYLQKGPTDILPPTDSAKPTDTTEDVKKGVKIDDLCPCRENLTEAQLEERNFVGLDCVCENVTILPKTTPAPVLLGTGSRVKDCAGHQTEGATESGMYEIYPSECRAVRVWCDLETDGGNDVLHQLTAKDSHVLRVDAEDFNGGRRWGVWGRFRVEDEEHKYKLLAVMYSSNSTLGDGLLWHSGMHFSTVDRDNDKHKGSCAHEYKGGWWYNVCHNANPTGILTNSDDFDSVGWVYWNPRQYKWASLRYLQMKIRPQNFGSPNPSNRPGDCNGD</sequence>
<feature type="coiled-coil region" evidence="1">
    <location>
        <begin position="31"/>
        <end position="65"/>
    </location>
</feature>
<evidence type="ECO:0000259" key="3">
    <source>
        <dbReference type="PROSITE" id="PS51406"/>
    </source>
</evidence>
<keyword evidence="1" id="KW-0175">Coiled coil</keyword>
<dbReference type="AlphaFoldDB" id="A0A8J5MWA6"/>
<protein>
    <submittedName>
        <fullName evidence="4">Techylectin-5B-like 6</fullName>
    </submittedName>
</protein>
<dbReference type="EMBL" id="JAHLQT010023748">
    <property type="protein sequence ID" value="KAG7165757.1"/>
    <property type="molecule type" value="Genomic_DNA"/>
</dbReference>
<dbReference type="Pfam" id="PF00147">
    <property type="entry name" value="Fibrinogen_C"/>
    <property type="match status" value="1"/>
</dbReference>
<keyword evidence="2" id="KW-0732">Signal</keyword>
<evidence type="ECO:0000256" key="2">
    <source>
        <dbReference type="SAM" id="SignalP"/>
    </source>
</evidence>
<feature type="signal peptide" evidence="2">
    <location>
        <begin position="1"/>
        <end position="26"/>
    </location>
</feature>
<evidence type="ECO:0000313" key="4">
    <source>
        <dbReference type="EMBL" id="KAG7165757.1"/>
    </source>
</evidence>
<reference evidence="4" key="1">
    <citation type="journal article" date="2021" name="Sci. Adv.">
        <title>The American lobster genome reveals insights on longevity, neural, and immune adaptations.</title>
        <authorList>
            <person name="Polinski J.M."/>
            <person name="Zimin A.V."/>
            <person name="Clark K.F."/>
            <person name="Kohn A.B."/>
            <person name="Sadowski N."/>
            <person name="Timp W."/>
            <person name="Ptitsyn A."/>
            <person name="Khanna P."/>
            <person name="Romanova D.Y."/>
            <person name="Williams P."/>
            <person name="Greenwood S.J."/>
            <person name="Moroz L.L."/>
            <person name="Walt D.R."/>
            <person name="Bodnar A.G."/>
        </authorList>
    </citation>
    <scope>NUCLEOTIDE SEQUENCE</scope>
    <source>
        <strain evidence="4">GMGI-L3</strain>
    </source>
</reference>
<evidence type="ECO:0000313" key="5">
    <source>
        <dbReference type="Proteomes" id="UP000747542"/>
    </source>
</evidence>
<dbReference type="PANTHER" id="PTHR19143">
    <property type="entry name" value="FIBRINOGEN/TENASCIN/ANGIOPOEITIN"/>
    <property type="match status" value="1"/>
</dbReference>
<dbReference type="Proteomes" id="UP000747542">
    <property type="component" value="Unassembled WGS sequence"/>
</dbReference>
<dbReference type="PROSITE" id="PS51406">
    <property type="entry name" value="FIBRINOGEN_C_2"/>
    <property type="match status" value="1"/>
</dbReference>
<dbReference type="InterPro" id="IPR002181">
    <property type="entry name" value="Fibrinogen_a/b/g_C_dom"/>
</dbReference>
<organism evidence="4 5">
    <name type="scientific">Homarus americanus</name>
    <name type="common">American lobster</name>
    <dbReference type="NCBI Taxonomy" id="6706"/>
    <lineage>
        <taxon>Eukaryota</taxon>
        <taxon>Metazoa</taxon>
        <taxon>Ecdysozoa</taxon>
        <taxon>Arthropoda</taxon>
        <taxon>Crustacea</taxon>
        <taxon>Multicrustacea</taxon>
        <taxon>Malacostraca</taxon>
        <taxon>Eumalacostraca</taxon>
        <taxon>Eucarida</taxon>
        <taxon>Decapoda</taxon>
        <taxon>Pleocyemata</taxon>
        <taxon>Astacidea</taxon>
        <taxon>Nephropoidea</taxon>
        <taxon>Nephropidae</taxon>
        <taxon>Homarus</taxon>
    </lineage>
</organism>
<dbReference type="Gene3D" id="3.90.215.10">
    <property type="entry name" value="Gamma Fibrinogen, chain A, domain 1"/>
    <property type="match status" value="2"/>
</dbReference>
<dbReference type="InterPro" id="IPR014716">
    <property type="entry name" value="Fibrinogen_a/b/g_C_1"/>
</dbReference>
<accession>A0A8J5MWA6</accession>
<gene>
    <name evidence="4" type="primary">Tl5b-L6</name>
    <name evidence="4" type="ORF">Hamer_G025250</name>
</gene>
<dbReference type="SMART" id="SM00186">
    <property type="entry name" value="FBG"/>
    <property type="match status" value="1"/>
</dbReference>
<evidence type="ECO:0000256" key="1">
    <source>
        <dbReference type="SAM" id="Coils"/>
    </source>
</evidence>
<dbReference type="SUPFAM" id="SSF56496">
    <property type="entry name" value="Fibrinogen C-terminal domain-like"/>
    <property type="match status" value="1"/>
</dbReference>
<comment type="caution">
    <text evidence="4">The sequence shown here is derived from an EMBL/GenBank/DDBJ whole genome shotgun (WGS) entry which is preliminary data.</text>
</comment>